<feature type="domain" description="WH2" evidence="2">
    <location>
        <begin position="870"/>
        <end position="887"/>
    </location>
</feature>
<dbReference type="PROSITE" id="PS51082">
    <property type="entry name" value="WH2"/>
    <property type="match status" value="1"/>
</dbReference>
<feature type="compositionally biased region" description="Polar residues" evidence="1">
    <location>
        <begin position="612"/>
        <end position="627"/>
    </location>
</feature>
<feature type="compositionally biased region" description="Low complexity" evidence="1">
    <location>
        <begin position="628"/>
        <end position="639"/>
    </location>
</feature>
<name>A0ABN7T2M2_OIKDI</name>
<evidence type="ECO:0000313" key="3">
    <source>
        <dbReference type="EMBL" id="CAG5109877.1"/>
    </source>
</evidence>
<feature type="compositionally biased region" description="Polar residues" evidence="1">
    <location>
        <begin position="27"/>
        <end position="37"/>
    </location>
</feature>
<proteinExistence type="predicted"/>
<keyword evidence="4" id="KW-1185">Reference proteome</keyword>
<feature type="compositionally biased region" description="Polar residues" evidence="1">
    <location>
        <begin position="851"/>
        <end position="860"/>
    </location>
</feature>
<dbReference type="Proteomes" id="UP001158576">
    <property type="component" value="Chromosome 2"/>
</dbReference>
<evidence type="ECO:0000259" key="2">
    <source>
        <dbReference type="PROSITE" id="PS51082"/>
    </source>
</evidence>
<feature type="compositionally biased region" description="Polar residues" evidence="1">
    <location>
        <begin position="361"/>
        <end position="371"/>
    </location>
</feature>
<feature type="region of interest" description="Disordered" evidence="1">
    <location>
        <begin position="341"/>
        <end position="408"/>
    </location>
</feature>
<organism evidence="3 4">
    <name type="scientific">Oikopleura dioica</name>
    <name type="common">Tunicate</name>
    <dbReference type="NCBI Taxonomy" id="34765"/>
    <lineage>
        <taxon>Eukaryota</taxon>
        <taxon>Metazoa</taxon>
        <taxon>Chordata</taxon>
        <taxon>Tunicata</taxon>
        <taxon>Appendicularia</taxon>
        <taxon>Copelata</taxon>
        <taxon>Oikopleuridae</taxon>
        <taxon>Oikopleura</taxon>
    </lineage>
</organism>
<dbReference type="InterPro" id="IPR003124">
    <property type="entry name" value="WH2_dom"/>
</dbReference>
<feature type="region of interest" description="Disordered" evidence="1">
    <location>
        <begin position="708"/>
        <end position="729"/>
    </location>
</feature>
<feature type="region of interest" description="Disordered" evidence="1">
    <location>
        <begin position="598"/>
        <end position="646"/>
    </location>
</feature>
<feature type="compositionally biased region" description="Polar residues" evidence="1">
    <location>
        <begin position="708"/>
        <end position="722"/>
    </location>
</feature>
<feature type="compositionally biased region" description="Basic and acidic residues" evidence="1">
    <location>
        <begin position="223"/>
        <end position="237"/>
    </location>
</feature>
<feature type="region of interest" description="Disordered" evidence="1">
    <location>
        <begin position="158"/>
        <end position="237"/>
    </location>
</feature>
<feature type="region of interest" description="Disordered" evidence="1">
    <location>
        <begin position="812"/>
        <end position="872"/>
    </location>
</feature>
<feature type="region of interest" description="Disordered" evidence="1">
    <location>
        <begin position="1"/>
        <end position="106"/>
    </location>
</feature>
<protein>
    <submittedName>
        <fullName evidence="3">Oidioi.mRNA.OKI2018_I69.chr2.g4351.t2.cds</fullName>
    </submittedName>
</protein>
<accession>A0ABN7T2M2</accession>
<reference evidence="3 4" key="1">
    <citation type="submission" date="2021-04" db="EMBL/GenBank/DDBJ databases">
        <authorList>
            <person name="Bliznina A."/>
        </authorList>
    </citation>
    <scope>NUCLEOTIDE SEQUENCE [LARGE SCALE GENOMIC DNA]</scope>
</reference>
<feature type="compositionally biased region" description="Low complexity" evidence="1">
    <location>
        <begin position="380"/>
        <end position="403"/>
    </location>
</feature>
<sequence>MVESKKKKRAPPPKPTVTQDGSRDSGVGNSPKGTTQPEKTKKKRAPLPAPVKARQLSNSGQAVAMPITDIKTIQSGKSKLVSTQKQQKESSLSSIEGDDFGASQFAGNSKNLSRKWIKKKLEENFSSLKVFDQKNGHEIIKVLSYHLEIPYIEEDPKFPEKQVKQANADSSEKQKQQTNPGEFEEETNFDDLFGSDSEFTETEDFSERSEEKEADTGYFEGSTKSDCDGKSDSMEKVEKETVKMISAAEQKVEARPPIQQERKTSFTIVPGKGQLEKLQSQSIYATVNRAKIMEQTSSQKGHAAILNELSALKDQIAALKNKNSKAQVPYTVVKAVHKFRNEHERPVPSQKPPIAAKPKSRTGSASLQLDEQGNIVRPGSVSSQPESSKSSSPVTVAPKPVTTMPLDQNGNIRIVNKPRTNSTTFEIPKLKQVYSSQQYQQIPQSNQERFITTDMKHQSPQPAQPQFPQHINPGPGYPQMDPRMSFQYIPQYQPLPQQFQPSQSMDAQQYQQYIQQHQHMMQYHQQQQQAQAAQAYGTYHPHQQAPQQFQNHMAPQSNQPQAQKFHPIAAQQNYNPSRDTSDQLDIGAAPIDSVYGPSRSISESGSLARGQINANQNNSRMMKTSVNSSMSSPSPSMSSEEGAAQDNKTNAAFPFGKKLSLKKPQQRELVVTQTPREQLLSEVQSIAQARGDTTSSIPAGFVRQLSTSNDAQNSNSISTMNSSPPPVMLKPVSERKLKEKKEELTTHEELMRQIQRSRSVADQYIADGTIKATNGAPPPPPPAPVLAPQLKKVNVKQLPKVEQLTPQEALLSEIRSRGNKSQDYVYDGTNTERVNPDQPPPPPAPVLNLKPVSNTTSRSQKPLPPKEEDPRDFLLSQIRAGFTLKPVQN</sequence>
<feature type="compositionally biased region" description="Polar residues" evidence="1">
    <location>
        <begin position="71"/>
        <end position="94"/>
    </location>
</feature>
<evidence type="ECO:0000256" key="1">
    <source>
        <dbReference type="SAM" id="MobiDB-lite"/>
    </source>
</evidence>
<gene>
    <name evidence="3" type="ORF">OKIOD_LOCUS13116</name>
</gene>
<evidence type="ECO:0000313" key="4">
    <source>
        <dbReference type="Proteomes" id="UP001158576"/>
    </source>
</evidence>
<feature type="compositionally biased region" description="Basic residues" evidence="1">
    <location>
        <begin position="1"/>
        <end position="11"/>
    </location>
</feature>
<dbReference type="EMBL" id="OU015567">
    <property type="protein sequence ID" value="CAG5109877.1"/>
    <property type="molecule type" value="Genomic_DNA"/>
</dbReference>
<feature type="compositionally biased region" description="Basic and acidic residues" evidence="1">
    <location>
        <begin position="205"/>
        <end position="215"/>
    </location>
</feature>